<comment type="caution">
    <text evidence="1">The sequence shown here is derived from an EMBL/GenBank/DDBJ whole genome shotgun (WGS) entry which is preliminary data.</text>
</comment>
<dbReference type="Pfam" id="PF11316">
    <property type="entry name" value="Rhamno_transf"/>
    <property type="match status" value="1"/>
</dbReference>
<dbReference type="RefSeq" id="WP_171331868.1">
    <property type="nucleotide sequence ID" value="NZ_WVRA01000013.1"/>
</dbReference>
<evidence type="ECO:0000313" key="2">
    <source>
        <dbReference type="Proteomes" id="UP000597886"/>
    </source>
</evidence>
<dbReference type="AlphaFoldDB" id="A0AA90YZS6"/>
<dbReference type="EMBL" id="WVRA01000013">
    <property type="protein sequence ID" value="NOE20780.1"/>
    <property type="molecule type" value="Genomic_DNA"/>
</dbReference>
<dbReference type="InterPro" id="IPR021466">
    <property type="entry name" value="Put_rhamnosyl_transferase"/>
</dbReference>
<evidence type="ECO:0008006" key="3">
    <source>
        <dbReference type="Google" id="ProtNLM"/>
    </source>
</evidence>
<name>A0AA90YZS6_9RHOB</name>
<gene>
    <name evidence="1" type="ORF">GS634_21835</name>
</gene>
<proteinExistence type="predicted"/>
<dbReference type="Proteomes" id="UP000597886">
    <property type="component" value="Unassembled WGS sequence"/>
</dbReference>
<protein>
    <recommendedName>
        <fullName evidence="3">Rhamnosyl transferase</fullName>
    </recommendedName>
</protein>
<reference evidence="1" key="1">
    <citation type="submission" date="2019-12" db="EMBL/GenBank/DDBJ databases">
        <title>Ruegeria JWLKs population differentiation of coral mucus and skeleton niches.</title>
        <authorList>
            <person name="Luo D."/>
        </authorList>
    </citation>
    <scope>NUCLEOTIDE SEQUENCE</scope>
    <source>
        <strain evidence="1">HKCCD6181</strain>
    </source>
</reference>
<accession>A0AA90YZS6</accession>
<organism evidence="1 2">
    <name type="scientific">Ruegeria atlantica</name>
    <dbReference type="NCBI Taxonomy" id="81569"/>
    <lineage>
        <taxon>Bacteria</taxon>
        <taxon>Pseudomonadati</taxon>
        <taxon>Pseudomonadota</taxon>
        <taxon>Alphaproteobacteria</taxon>
        <taxon>Rhodobacterales</taxon>
        <taxon>Roseobacteraceae</taxon>
        <taxon>Ruegeria</taxon>
    </lineage>
</organism>
<evidence type="ECO:0000313" key="1">
    <source>
        <dbReference type="EMBL" id="NOE20780.1"/>
    </source>
</evidence>
<sequence length="268" mass="30821">MQVIGLCRFSYPAIGGFQTTHESVEERRQFLYQHDRLEERFRLFETVALPGFKKQSDKDFQLVIVVGDCLPKPAFDRLNDLTGGLKEVRIVAKPPGRHRKVMQDVLNSARNDPDQPCLQFRHDDDDAVAVDFVERFRGCVRECVGLFERHAMVAVDFNCGYLARANSEGIRATRVHRPLITAGLGMYVRGGQRKSIMNFAHNRINCAMPVVTRPDSPMWVRGLNRFNDSPRTRNMDVALNPLTRQQELEFQTRFAIDPDVVRRRHAKP</sequence>